<keyword evidence="3" id="KW-1185">Reference proteome</keyword>
<dbReference type="SUPFAM" id="SSF56601">
    <property type="entry name" value="beta-lactamase/transpeptidase-like"/>
    <property type="match status" value="1"/>
</dbReference>
<organism evidence="2 3">
    <name type="scientific">Kroppenstedtia pulmonis</name>
    <dbReference type="NCBI Taxonomy" id="1380685"/>
    <lineage>
        <taxon>Bacteria</taxon>
        <taxon>Bacillati</taxon>
        <taxon>Bacillota</taxon>
        <taxon>Bacilli</taxon>
        <taxon>Bacillales</taxon>
        <taxon>Thermoactinomycetaceae</taxon>
        <taxon>Kroppenstedtia</taxon>
    </lineage>
</organism>
<dbReference type="KEGG" id="kpul:GXN76_13715"/>
<evidence type="ECO:0000313" key="3">
    <source>
        <dbReference type="Proteomes" id="UP000503088"/>
    </source>
</evidence>
<protein>
    <submittedName>
        <fullName evidence="2">Beta-lactamase family protein</fullName>
    </submittedName>
</protein>
<feature type="domain" description="Beta-lactamase-related" evidence="1">
    <location>
        <begin position="25"/>
        <end position="331"/>
    </location>
</feature>
<evidence type="ECO:0000313" key="2">
    <source>
        <dbReference type="EMBL" id="QKG85416.1"/>
    </source>
</evidence>
<proteinExistence type="predicted"/>
<dbReference type="AlphaFoldDB" id="A0A7D4C8C1"/>
<sequence length="334" mass="37171">MKSNLSKIAKNTIRVQQPKPSDCWSVALYDQGEEWMGSYTGQDLEEHDSQSLYEIGSITKVFTGLLLAHEVSKGTVKLTDFVHSFFKDQLNAKEGKMTLEHLATHTSGLPRLPIRMTWRLLLPKSFYKTYKQNPYRAYGETELIQDLKTHISDPISETPSYSNFGYALLGYILTIKRKQSFDEAVRDVISSSLGLKETGYSLPAELKARLLQGFDHQGNPVPHWEYNVFAGAGALRSSAGDLLRFLKGNLVPPATLKEAIPLSHQVRVKVSDGLSACLGWQKNENTGWLGHNGETAGFSSFMALHQKKEQAIIVLCNRERGGVEEAAKALAEAL</sequence>
<dbReference type="Gene3D" id="3.40.710.10">
    <property type="entry name" value="DD-peptidase/beta-lactamase superfamily"/>
    <property type="match status" value="1"/>
</dbReference>
<dbReference type="InterPro" id="IPR012338">
    <property type="entry name" value="Beta-lactam/transpept-like"/>
</dbReference>
<dbReference type="PANTHER" id="PTHR46825">
    <property type="entry name" value="D-ALANYL-D-ALANINE-CARBOXYPEPTIDASE/ENDOPEPTIDASE AMPH"/>
    <property type="match status" value="1"/>
</dbReference>
<dbReference type="RefSeq" id="WP_173224047.1">
    <property type="nucleotide sequence ID" value="NZ_CP048104.1"/>
</dbReference>
<dbReference type="InterPro" id="IPR050491">
    <property type="entry name" value="AmpC-like"/>
</dbReference>
<name>A0A7D4C8C1_9BACL</name>
<dbReference type="Proteomes" id="UP000503088">
    <property type="component" value="Chromosome"/>
</dbReference>
<dbReference type="EMBL" id="CP048104">
    <property type="protein sequence ID" value="QKG85416.1"/>
    <property type="molecule type" value="Genomic_DNA"/>
</dbReference>
<accession>A0A7D4C8C1</accession>
<dbReference type="Pfam" id="PF00144">
    <property type="entry name" value="Beta-lactamase"/>
    <property type="match status" value="1"/>
</dbReference>
<gene>
    <name evidence="2" type="ORF">GXN76_13715</name>
</gene>
<dbReference type="InterPro" id="IPR001466">
    <property type="entry name" value="Beta-lactam-related"/>
</dbReference>
<reference evidence="2 3" key="1">
    <citation type="submission" date="2020-01" db="EMBL/GenBank/DDBJ databases">
        <authorList>
            <person name="Gulvik C.A."/>
            <person name="Batra D.G."/>
        </authorList>
    </citation>
    <scope>NUCLEOTIDE SEQUENCE [LARGE SCALE GENOMIC DNA]</scope>
    <source>
        <strain evidence="2 3">W9323</strain>
    </source>
</reference>
<dbReference type="PANTHER" id="PTHR46825:SF8">
    <property type="entry name" value="BETA-LACTAMASE-RELATED"/>
    <property type="match status" value="1"/>
</dbReference>
<evidence type="ECO:0000259" key="1">
    <source>
        <dbReference type="Pfam" id="PF00144"/>
    </source>
</evidence>